<protein>
    <recommendedName>
        <fullName evidence="1">DUF1559 domain-containing protein</fullName>
    </recommendedName>
</protein>
<dbReference type="PANTHER" id="PTHR30093">
    <property type="entry name" value="GENERAL SECRETION PATHWAY PROTEIN G"/>
    <property type="match status" value="1"/>
</dbReference>
<dbReference type="SUPFAM" id="SSF54523">
    <property type="entry name" value="Pili subunits"/>
    <property type="match status" value="1"/>
</dbReference>
<dbReference type="EMBL" id="CP018477">
    <property type="protein sequence ID" value="ASV73516.1"/>
    <property type="molecule type" value="Genomic_DNA"/>
</dbReference>
<dbReference type="InterPro" id="IPR045584">
    <property type="entry name" value="Pilin-like"/>
</dbReference>
<evidence type="ECO:0000313" key="2">
    <source>
        <dbReference type="EMBL" id="ASV73516.1"/>
    </source>
</evidence>
<sequence>MNRIASRESTEKSGFTLVELLVVVAIIGILIALLLPAVQAAREAARRSQCSNNLKQIGLAFHNFQDVYGWLPNGARDGDHRVPDPLTACCNSRTRHGWSWLYHITPFIEQKPIYDLASDADDPPTQGSGQNRKEDIVAQRGVPIYYCPSRRYMEFYGSGRFYRSDYAGNGGQRDGGDVRGSGSNGLRGVVIQTDAKKTRVEMLRDGSSNIIMVGEKALHPKAFGSEGGDNERWNNPGWDEDIIRWGAFRRSDGTEYGLTPIPDSKAPYDPGSGWTTVVDVDGRTWGRWHPFFGSSHPGGLNACMADGGVRFLSFTVDHQVFRRLSLSDDGEPVQY</sequence>
<dbReference type="PROSITE" id="PS00409">
    <property type="entry name" value="PROKAR_NTER_METHYL"/>
    <property type="match status" value="1"/>
</dbReference>
<dbReference type="RefSeq" id="WP_095414092.1">
    <property type="nucleotide sequence ID" value="NZ_CP018477.1"/>
</dbReference>
<dbReference type="Pfam" id="PF07596">
    <property type="entry name" value="SBP_bac_10"/>
    <property type="match status" value="1"/>
</dbReference>
<dbReference type="Proteomes" id="UP000215086">
    <property type="component" value="Chromosome"/>
</dbReference>
<gene>
    <name evidence="2" type="ORF">THTE_0914</name>
</gene>
<evidence type="ECO:0000259" key="1">
    <source>
        <dbReference type="Pfam" id="PF07596"/>
    </source>
</evidence>
<proteinExistence type="predicted"/>
<dbReference type="InterPro" id="IPR011453">
    <property type="entry name" value="DUF1559"/>
</dbReference>
<dbReference type="OrthoDB" id="255848at2"/>
<feature type="domain" description="DUF1559" evidence="1">
    <location>
        <begin position="39"/>
        <end position="318"/>
    </location>
</feature>
<dbReference type="PANTHER" id="PTHR30093:SF2">
    <property type="entry name" value="TYPE II SECRETION SYSTEM PROTEIN H"/>
    <property type="match status" value="1"/>
</dbReference>
<dbReference type="InterPro" id="IPR012902">
    <property type="entry name" value="N_methyl_site"/>
</dbReference>
<keyword evidence="3" id="KW-1185">Reference proteome</keyword>
<evidence type="ECO:0000313" key="3">
    <source>
        <dbReference type="Proteomes" id="UP000215086"/>
    </source>
</evidence>
<dbReference type="KEGG" id="ttf:THTE_0914"/>
<dbReference type="NCBIfam" id="TIGR02532">
    <property type="entry name" value="IV_pilin_GFxxxE"/>
    <property type="match status" value="1"/>
</dbReference>
<dbReference type="AlphaFoldDB" id="A0A286RC31"/>
<dbReference type="NCBIfam" id="TIGR04294">
    <property type="entry name" value="pre_pil_HX9DG"/>
    <property type="match status" value="1"/>
</dbReference>
<dbReference type="Gene3D" id="3.30.700.10">
    <property type="entry name" value="Glycoprotein, Type 4 Pilin"/>
    <property type="match status" value="1"/>
</dbReference>
<reference evidence="2 3" key="1">
    <citation type="journal article" name="Front. Microbiol.">
        <title>Sugar Metabolism of the First Thermophilic Planctomycete Thermogutta terrifontis: Comparative Genomic and Transcriptomic Approaches.</title>
        <authorList>
            <person name="Elcheninov A.G."/>
            <person name="Menzel P."/>
            <person name="Gudbergsdottir S.R."/>
            <person name="Slesarev A.I."/>
            <person name="Kadnikov V.V."/>
            <person name="Krogh A."/>
            <person name="Bonch-Osmolovskaya E.A."/>
            <person name="Peng X."/>
            <person name="Kublanov I.V."/>
        </authorList>
    </citation>
    <scope>NUCLEOTIDE SEQUENCE [LARGE SCALE GENOMIC DNA]</scope>
    <source>
        <strain evidence="2 3">R1</strain>
    </source>
</reference>
<name>A0A286RC31_9BACT</name>
<dbReference type="Pfam" id="PF07963">
    <property type="entry name" value="N_methyl"/>
    <property type="match status" value="1"/>
</dbReference>
<dbReference type="InterPro" id="IPR027558">
    <property type="entry name" value="Pre_pil_HX9DG_C"/>
</dbReference>
<organism evidence="2 3">
    <name type="scientific">Thermogutta terrifontis</name>
    <dbReference type="NCBI Taxonomy" id="1331910"/>
    <lineage>
        <taxon>Bacteria</taxon>
        <taxon>Pseudomonadati</taxon>
        <taxon>Planctomycetota</taxon>
        <taxon>Planctomycetia</taxon>
        <taxon>Pirellulales</taxon>
        <taxon>Thermoguttaceae</taxon>
        <taxon>Thermogutta</taxon>
    </lineage>
</organism>
<accession>A0A286RC31</accession>